<evidence type="ECO:0000313" key="5">
    <source>
        <dbReference type="EMBL" id="TXR52760.1"/>
    </source>
</evidence>
<organism evidence="5 6">
    <name type="scientific">Quadrisphaera setariae</name>
    <dbReference type="NCBI Taxonomy" id="2593304"/>
    <lineage>
        <taxon>Bacteria</taxon>
        <taxon>Bacillati</taxon>
        <taxon>Actinomycetota</taxon>
        <taxon>Actinomycetes</taxon>
        <taxon>Kineosporiales</taxon>
        <taxon>Kineosporiaceae</taxon>
        <taxon>Quadrisphaera</taxon>
    </lineage>
</organism>
<reference evidence="5 6" key="1">
    <citation type="submission" date="2019-07" db="EMBL/GenBank/DDBJ databases">
        <title>Quadrisphaera sp. strain DD2A genome sequencing and assembly.</title>
        <authorList>
            <person name="Kim I."/>
        </authorList>
    </citation>
    <scope>NUCLEOTIDE SEQUENCE [LARGE SCALE GENOMIC DNA]</scope>
    <source>
        <strain evidence="5 6">DD2A</strain>
    </source>
</reference>
<dbReference type="Proteomes" id="UP000321234">
    <property type="component" value="Unassembled WGS sequence"/>
</dbReference>
<evidence type="ECO:0000313" key="6">
    <source>
        <dbReference type="Proteomes" id="UP000321234"/>
    </source>
</evidence>
<dbReference type="Gene3D" id="3.40.50.2000">
    <property type="entry name" value="Glycogen Phosphorylase B"/>
    <property type="match status" value="2"/>
</dbReference>
<dbReference type="CDD" id="cd03801">
    <property type="entry name" value="GT4_PimA-like"/>
    <property type="match status" value="1"/>
</dbReference>
<sequence>MSGAGGSGATLVVTNDFPPRAGGIEAFVENVVRRLHHHGASRVVVHTRRHPALADAQRALDAELGAAGVVVVRDPRTLLLPTPALARRVAATARAHGCDRAWFGAAAPLGLLAPALRRAGVRRTVATTHGHEVWWARLPGSRAALRAVAARNDVLTVLGPATGAPIAHALPTALRERVTTLSPGVDPAAFGRPEDDDAARELREQWGVTGRPVLLCVSRLVARKGQDVLLRALPAVQRAVPGAVLVLVGEGPRRAHLERLADSLGLRRGPGGDVLLTGRLPGGQLAAAHAAADVFAMPCRDRLGGLETEGLGICFLEAAASGRPVVVGRSGGAPDAVRDGETGLLVDGTDPGAVAVAVASLLADPARARAMGAAGRAWVREAWGWDERAAALAQLLEL</sequence>
<evidence type="ECO:0000256" key="2">
    <source>
        <dbReference type="ARBA" id="ARBA00022679"/>
    </source>
</evidence>
<name>A0A5C8Z757_9ACTN</name>
<dbReference type="InterPro" id="IPR050194">
    <property type="entry name" value="Glycosyltransferase_grp1"/>
</dbReference>
<accession>A0A5C8Z757</accession>
<evidence type="ECO:0000256" key="1">
    <source>
        <dbReference type="ARBA" id="ARBA00022676"/>
    </source>
</evidence>
<dbReference type="OrthoDB" id="9808602at2"/>
<dbReference type="Pfam" id="PF13439">
    <property type="entry name" value="Glyco_transf_4"/>
    <property type="match status" value="1"/>
</dbReference>
<dbReference type="InterPro" id="IPR028098">
    <property type="entry name" value="Glyco_trans_4-like_N"/>
</dbReference>
<protein>
    <submittedName>
        <fullName evidence="5">Glycosyltransferase family 4 protein</fullName>
    </submittedName>
</protein>
<keyword evidence="2 5" id="KW-0808">Transferase</keyword>
<dbReference type="Pfam" id="PF00534">
    <property type="entry name" value="Glycos_transf_1"/>
    <property type="match status" value="1"/>
</dbReference>
<dbReference type="GO" id="GO:1901137">
    <property type="term" value="P:carbohydrate derivative biosynthetic process"/>
    <property type="evidence" value="ECO:0007669"/>
    <property type="project" value="UniProtKB-ARBA"/>
</dbReference>
<comment type="caution">
    <text evidence="5">The sequence shown here is derived from an EMBL/GenBank/DDBJ whole genome shotgun (WGS) entry which is preliminary data.</text>
</comment>
<proteinExistence type="predicted"/>
<dbReference type="InterPro" id="IPR001296">
    <property type="entry name" value="Glyco_trans_1"/>
</dbReference>
<gene>
    <name evidence="5" type="ORF">FMM08_18625</name>
</gene>
<keyword evidence="1" id="KW-0328">Glycosyltransferase</keyword>
<keyword evidence="6" id="KW-1185">Reference proteome</keyword>
<feature type="domain" description="Glycosyltransferase subfamily 4-like N-terminal" evidence="4">
    <location>
        <begin position="22"/>
        <end position="188"/>
    </location>
</feature>
<dbReference type="PANTHER" id="PTHR45947:SF3">
    <property type="entry name" value="SULFOQUINOVOSYL TRANSFERASE SQD2"/>
    <property type="match status" value="1"/>
</dbReference>
<dbReference type="AlphaFoldDB" id="A0A5C8Z757"/>
<dbReference type="GO" id="GO:0016758">
    <property type="term" value="F:hexosyltransferase activity"/>
    <property type="evidence" value="ECO:0007669"/>
    <property type="project" value="TreeGrafter"/>
</dbReference>
<dbReference type="RefSeq" id="WP_147927882.1">
    <property type="nucleotide sequence ID" value="NZ_VKAC01000012.1"/>
</dbReference>
<dbReference type="SUPFAM" id="SSF53756">
    <property type="entry name" value="UDP-Glycosyltransferase/glycogen phosphorylase"/>
    <property type="match status" value="1"/>
</dbReference>
<evidence type="ECO:0000259" key="3">
    <source>
        <dbReference type="Pfam" id="PF00534"/>
    </source>
</evidence>
<dbReference type="PANTHER" id="PTHR45947">
    <property type="entry name" value="SULFOQUINOVOSYL TRANSFERASE SQD2"/>
    <property type="match status" value="1"/>
</dbReference>
<feature type="domain" description="Glycosyl transferase family 1" evidence="3">
    <location>
        <begin position="201"/>
        <end position="378"/>
    </location>
</feature>
<evidence type="ECO:0000259" key="4">
    <source>
        <dbReference type="Pfam" id="PF13439"/>
    </source>
</evidence>
<dbReference type="EMBL" id="VKAC01000012">
    <property type="protein sequence ID" value="TXR52760.1"/>
    <property type="molecule type" value="Genomic_DNA"/>
</dbReference>